<gene>
    <name evidence="2" type="ORF">PP81_gp36</name>
</gene>
<dbReference type="SUPFAM" id="SSF54060">
    <property type="entry name" value="His-Me finger endonucleases"/>
    <property type="match status" value="1"/>
</dbReference>
<dbReference type="Gene3D" id="3.90.75.20">
    <property type="match status" value="1"/>
</dbReference>
<evidence type="ECO:0000313" key="2">
    <source>
        <dbReference type="EMBL" id="APU03070.1"/>
    </source>
</evidence>
<dbReference type="Proteomes" id="UP000221450">
    <property type="component" value="Segment"/>
</dbReference>
<dbReference type="EMBL" id="KY124276">
    <property type="protein sequence ID" value="APU03070.1"/>
    <property type="molecule type" value="Genomic_DNA"/>
</dbReference>
<evidence type="ECO:0000259" key="1">
    <source>
        <dbReference type="Pfam" id="PF13392"/>
    </source>
</evidence>
<proteinExistence type="predicted"/>
<reference evidence="2 3" key="1">
    <citation type="submission" date="2016-11" db="EMBL/GenBank/DDBJ databases">
        <authorList>
            <person name="Shneider M.M."/>
            <person name="Kabanova A.P."/>
            <person name="Vo T.N.H."/>
            <person name="Samarov N.I."/>
            <person name="Korzhenkov A.A."/>
            <person name="Toshchakov S.V."/>
            <person name="Miroshnikov K.K."/>
            <person name="Ignatov A.N."/>
            <person name="Kulikov E.E."/>
            <person name="Miroshnkov K.A."/>
        </authorList>
    </citation>
    <scope>NUCLEOTIDE SEQUENCE [LARGE SCALE GENOMIC DNA]</scope>
</reference>
<protein>
    <submittedName>
        <fullName evidence="2">Putative HNH endonuclease</fullName>
    </submittedName>
</protein>
<feature type="domain" description="HNH nuclease" evidence="1">
    <location>
        <begin position="37"/>
        <end position="78"/>
    </location>
</feature>
<dbReference type="Pfam" id="PF13392">
    <property type="entry name" value="HNH_3"/>
    <property type="match status" value="1"/>
</dbReference>
<dbReference type="GO" id="GO:0004519">
    <property type="term" value="F:endonuclease activity"/>
    <property type="evidence" value="ECO:0007669"/>
    <property type="project" value="UniProtKB-KW"/>
</dbReference>
<name>A0A1L7DS29_9CAUD</name>
<evidence type="ECO:0000313" key="3">
    <source>
        <dbReference type="Proteomes" id="UP000221450"/>
    </source>
</evidence>
<organism evidence="2 3">
    <name type="scientific">Pectobacterium phage PP81</name>
    <dbReference type="NCBI Taxonomy" id="1927014"/>
    <lineage>
        <taxon>Viruses</taxon>
        <taxon>Duplodnaviria</taxon>
        <taxon>Heunggongvirae</taxon>
        <taxon>Uroviricota</taxon>
        <taxon>Caudoviricetes</taxon>
        <taxon>Autographivirales</taxon>
        <taxon>Autotranscriptaviridae</taxon>
        <taxon>Studiervirinae</taxon>
        <taxon>Pektosvirus</taxon>
        <taxon>Pektosvirus PP81</taxon>
    </lineage>
</organism>
<keyword evidence="2" id="KW-0378">Hydrolase</keyword>
<keyword evidence="2" id="KW-0255">Endonuclease</keyword>
<dbReference type="InterPro" id="IPR003615">
    <property type="entry name" value="HNH_nuc"/>
</dbReference>
<keyword evidence="2" id="KW-0540">Nuclease</keyword>
<sequence>MVTYNPLTGEMRTIRGKIPNVDTKGYYVLWFQGKLQRAHRVAWFLTYGYWPEIIDHINRDRKDNRLVNLREATESENHCNVPKYSNNTSGHKGVFPHGDRWRVQVRKDGKVRSFGLYEDLELAALVAEEAREKLHGSFVNN</sequence>
<dbReference type="InterPro" id="IPR044925">
    <property type="entry name" value="His-Me_finger_sf"/>
</dbReference>
<accession>A0A1L7DS29</accession>